<dbReference type="Proteomes" id="UP000261166">
    <property type="component" value="Unassembled WGS sequence"/>
</dbReference>
<dbReference type="EMBL" id="QVLU01000019">
    <property type="protein sequence ID" value="RGE68587.1"/>
    <property type="molecule type" value="Genomic_DNA"/>
</dbReference>
<dbReference type="InterPro" id="IPR042215">
    <property type="entry name" value="CarD-like_C"/>
</dbReference>
<accession>A0A3E3I2F3</accession>
<keyword evidence="5" id="KW-1185">Reference proteome</keyword>
<name>A0A3E3I2F3_9FIRM</name>
<sequence>MYKVNDVVVHENGGVYRIVSIGKPDFVKGQEEYYTMKSVWDDSSMIYVKINNDKVYMRPVISKAEARSYLEKLSGIDAEYDTNNKEREKKNRQILKSCEVSQYLELMKAILLEQEKKKQGGKKLNCSDEKDLQRAEKMLISELAVVFNVTVESARKSVVEAVFTQDKEG</sequence>
<proteinExistence type="predicted"/>
<dbReference type="GeneID" id="97988274"/>
<dbReference type="SUPFAM" id="SSF141259">
    <property type="entry name" value="CarD-like"/>
    <property type="match status" value="1"/>
</dbReference>
<reference evidence="3 6" key="1">
    <citation type="submission" date="2018-08" db="EMBL/GenBank/DDBJ databases">
        <title>A genome reference for cultivated species of the human gut microbiota.</title>
        <authorList>
            <person name="Zou Y."/>
            <person name="Xue W."/>
            <person name="Luo G."/>
        </authorList>
    </citation>
    <scope>NUCLEOTIDE SEQUENCE [LARGE SCALE GENOMIC DNA]</scope>
    <source>
        <strain evidence="4 6">AF26-4BH</strain>
        <strain evidence="3">TF05-5AC</strain>
    </source>
</reference>
<dbReference type="InterPro" id="IPR003711">
    <property type="entry name" value="CarD-like/TRCF_RID"/>
</dbReference>
<dbReference type="PANTHER" id="PTHR38447:SF1">
    <property type="entry name" value="RNA POLYMERASE-BINDING TRANSCRIPTION FACTOR CARD"/>
    <property type="match status" value="1"/>
</dbReference>
<dbReference type="GO" id="GO:0009303">
    <property type="term" value="P:rRNA transcription"/>
    <property type="evidence" value="ECO:0007669"/>
    <property type="project" value="TreeGrafter"/>
</dbReference>
<comment type="caution">
    <text evidence="3">The sequence shown here is derived from an EMBL/GenBank/DDBJ whole genome shotgun (WGS) entry which is preliminary data.</text>
</comment>
<evidence type="ECO:0000313" key="6">
    <source>
        <dbReference type="Proteomes" id="UP000261166"/>
    </source>
</evidence>
<dbReference type="Proteomes" id="UP000260812">
    <property type="component" value="Unassembled WGS sequence"/>
</dbReference>
<organism evidence="3 5">
    <name type="scientific">Eisenbergiella massiliensis</name>
    <dbReference type="NCBI Taxonomy" id="1720294"/>
    <lineage>
        <taxon>Bacteria</taxon>
        <taxon>Bacillati</taxon>
        <taxon>Bacillota</taxon>
        <taxon>Clostridia</taxon>
        <taxon>Lachnospirales</taxon>
        <taxon>Lachnospiraceae</taxon>
        <taxon>Eisenbergiella</taxon>
    </lineage>
</organism>
<dbReference type="RefSeq" id="WP_021635753.1">
    <property type="nucleotide sequence ID" value="NZ_CANNOQ010000157.1"/>
</dbReference>
<dbReference type="Pfam" id="PF21095">
    <property type="entry name" value="CarD_C"/>
    <property type="match status" value="1"/>
</dbReference>
<dbReference type="InterPro" id="IPR048792">
    <property type="entry name" value="CarD_C"/>
</dbReference>
<dbReference type="Pfam" id="PF02559">
    <property type="entry name" value="CarD_TRCF_RID"/>
    <property type="match status" value="1"/>
</dbReference>
<evidence type="ECO:0000313" key="4">
    <source>
        <dbReference type="EMBL" id="RGE68587.1"/>
    </source>
</evidence>
<dbReference type="PANTHER" id="PTHR38447">
    <property type="entry name" value="TRANSCRIPTION FACTOR YDEB-RELATED"/>
    <property type="match status" value="1"/>
</dbReference>
<dbReference type="InterPro" id="IPR036101">
    <property type="entry name" value="CarD-like/TRCF_RID_sf"/>
</dbReference>
<dbReference type="InterPro" id="IPR052531">
    <property type="entry name" value="CarD-like_regulator"/>
</dbReference>
<evidence type="ECO:0000259" key="1">
    <source>
        <dbReference type="Pfam" id="PF02559"/>
    </source>
</evidence>
<evidence type="ECO:0000259" key="2">
    <source>
        <dbReference type="Pfam" id="PF21095"/>
    </source>
</evidence>
<gene>
    <name evidence="4" type="ORF">DWY69_19150</name>
    <name evidence="3" type="ORF">DXC51_15715</name>
</gene>
<evidence type="ECO:0000313" key="3">
    <source>
        <dbReference type="EMBL" id="RGE58851.1"/>
    </source>
</evidence>
<evidence type="ECO:0000313" key="5">
    <source>
        <dbReference type="Proteomes" id="UP000260812"/>
    </source>
</evidence>
<dbReference type="AlphaFoldDB" id="A0A3E3I2F3"/>
<dbReference type="Gene3D" id="1.20.58.1290">
    <property type="entry name" value="CarD-like, C-terminal domain"/>
    <property type="match status" value="1"/>
</dbReference>
<dbReference type="OrthoDB" id="9786074at2"/>
<feature type="domain" description="CarD-like/TRCF RNAP-interacting" evidence="1">
    <location>
        <begin position="2"/>
        <end position="61"/>
    </location>
</feature>
<dbReference type="EMBL" id="QVLV01000010">
    <property type="protein sequence ID" value="RGE58851.1"/>
    <property type="molecule type" value="Genomic_DNA"/>
</dbReference>
<feature type="domain" description="CarD C-terminal" evidence="2">
    <location>
        <begin position="71"/>
        <end position="156"/>
    </location>
</feature>
<protein>
    <submittedName>
        <fullName evidence="3">Uncharacterized protein</fullName>
    </submittedName>
</protein>
<dbReference type="Gene3D" id="2.40.10.170">
    <property type="match status" value="1"/>
</dbReference>